<keyword evidence="3" id="KW-1185">Reference proteome</keyword>
<keyword evidence="1" id="KW-1133">Transmembrane helix</keyword>
<sequence length="72" mass="8533">MHPQQNNSAIIPYIVLFFKSLMVYTKSIITINTILVIVLPMTKIVFIIKYNFSVKKNHSKNYFSKIEDYYLN</sequence>
<feature type="transmembrane region" description="Helical" evidence="1">
    <location>
        <begin position="28"/>
        <end position="48"/>
    </location>
</feature>
<gene>
    <name evidence="2" type="ORF">A1OE_761</name>
</gene>
<dbReference type="EMBL" id="CP003539">
    <property type="protein sequence ID" value="AFX98947.1"/>
    <property type="molecule type" value="Genomic_DNA"/>
</dbReference>
<accession>K7YN91</accession>
<proteinExistence type="predicted"/>
<evidence type="ECO:0000313" key="2">
    <source>
        <dbReference type="EMBL" id="AFX98947.1"/>
    </source>
</evidence>
<protein>
    <submittedName>
        <fullName evidence="2">Uncharacterized protein</fullName>
    </submittedName>
</protein>
<keyword evidence="1" id="KW-0812">Transmembrane</keyword>
<dbReference type="Proteomes" id="UP000010077">
    <property type="component" value="Chromosome"/>
</dbReference>
<keyword evidence="1" id="KW-0472">Membrane</keyword>
<evidence type="ECO:0000313" key="3">
    <source>
        <dbReference type="Proteomes" id="UP000010077"/>
    </source>
</evidence>
<dbReference type="AlphaFoldDB" id="K7YN91"/>
<dbReference type="HOGENOM" id="CLU_2714848_0_0_5"/>
<dbReference type="KEGG" id="thal:A1OE_761"/>
<evidence type="ECO:0000256" key="1">
    <source>
        <dbReference type="SAM" id="Phobius"/>
    </source>
</evidence>
<name>K7YN91_9PROT</name>
<organism evidence="2 3">
    <name type="scientific">Candidatus Endolissoclinum faulkneri L2</name>
    <dbReference type="NCBI Taxonomy" id="1193729"/>
    <lineage>
        <taxon>Bacteria</taxon>
        <taxon>Pseudomonadati</taxon>
        <taxon>Pseudomonadota</taxon>
        <taxon>Alphaproteobacteria</taxon>
        <taxon>Rhodospirillales</taxon>
        <taxon>Rhodospirillaceae</taxon>
        <taxon>Candidatus Endolissoclinum</taxon>
    </lineage>
</organism>
<reference evidence="2 3" key="1">
    <citation type="journal article" date="2012" name="Proc. Natl. Acad. Sci. U.S.A.">
        <title>Genome streamlining and chemical defense in a coral reef symbiosis.</title>
        <authorList>
            <person name="Kwan J.C."/>
            <person name="Donia M.S."/>
            <person name="Han A.W."/>
            <person name="Hirose E."/>
            <person name="Haygood M.G."/>
            <person name="Schmidt E.W."/>
        </authorList>
    </citation>
    <scope>NUCLEOTIDE SEQUENCE [LARGE SCALE GENOMIC DNA]</scope>
    <source>
        <strain evidence="2 3">L2</strain>
    </source>
</reference>